<evidence type="ECO:0000256" key="3">
    <source>
        <dbReference type="ARBA" id="ARBA00009138"/>
    </source>
</evidence>
<feature type="region of interest" description="Disordered" evidence="7">
    <location>
        <begin position="360"/>
        <end position="383"/>
    </location>
</feature>
<accession>A0A2P6MUB6</accession>
<evidence type="ECO:0000313" key="9">
    <source>
        <dbReference type="EMBL" id="PRP75308.1"/>
    </source>
</evidence>
<evidence type="ECO:0000256" key="2">
    <source>
        <dbReference type="ARBA" id="ARBA00004201"/>
    </source>
</evidence>
<feature type="compositionally biased region" description="Low complexity" evidence="7">
    <location>
        <begin position="222"/>
        <end position="231"/>
    </location>
</feature>
<reference evidence="9 10" key="1">
    <citation type="journal article" date="2018" name="Genome Biol. Evol.">
        <title>Multiple Roots of Fruiting Body Formation in Amoebozoa.</title>
        <authorList>
            <person name="Hillmann F."/>
            <person name="Forbes G."/>
            <person name="Novohradska S."/>
            <person name="Ferling I."/>
            <person name="Riege K."/>
            <person name="Groth M."/>
            <person name="Westermann M."/>
            <person name="Marz M."/>
            <person name="Spaller T."/>
            <person name="Winckler T."/>
            <person name="Schaap P."/>
            <person name="Glockner G."/>
        </authorList>
    </citation>
    <scope>NUCLEOTIDE SEQUENCE [LARGE SCALE GENOMIC DNA]</scope>
    <source>
        <strain evidence="9 10">Jena</strain>
    </source>
</reference>
<gene>
    <name evidence="9" type="ORF">PROFUN_05619</name>
</gene>
<keyword evidence="5" id="KW-0694">RNA-binding</keyword>
<dbReference type="GO" id="GO:0033962">
    <property type="term" value="P:P-body assembly"/>
    <property type="evidence" value="ECO:0007669"/>
    <property type="project" value="TreeGrafter"/>
</dbReference>
<dbReference type="PANTHER" id="PTHR21551">
    <property type="entry name" value="TOPOISOMERASE II-ASSOCIATED PROTEIN PAT1"/>
    <property type="match status" value="1"/>
</dbReference>
<feature type="domain" description="mRNA decay factor PAT1" evidence="8">
    <location>
        <begin position="462"/>
        <end position="797"/>
    </location>
</feature>
<evidence type="ECO:0000259" key="8">
    <source>
        <dbReference type="Pfam" id="PF09770"/>
    </source>
</evidence>
<dbReference type="PANTHER" id="PTHR21551:SF0">
    <property type="entry name" value="PROTEIN ASSOCIATED WITH TOPO II RELATED-1, ISOFORM A"/>
    <property type="match status" value="1"/>
</dbReference>
<dbReference type="AlphaFoldDB" id="A0A2P6MUB6"/>
<dbReference type="Proteomes" id="UP000241769">
    <property type="component" value="Unassembled WGS sequence"/>
</dbReference>
<dbReference type="InterPro" id="IPR039900">
    <property type="entry name" value="Pat1-like"/>
</dbReference>
<feature type="compositionally biased region" description="Basic and acidic residues" evidence="7">
    <location>
        <begin position="495"/>
        <end position="505"/>
    </location>
</feature>
<feature type="region of interest" description="Disordered" evidence="7">
    <location>
        <begin position="484"/>
        <end position="505"/>
    </location>
</feature>
<feature type="compositionally biased region" description="Gly residues" evidence="7">
    <location>
        <begin position="369"/>
        <end position="380"/>
    </location>
</feature>
<dbReference type="GO" id="GO:0000290">
    <property type="term" value="P:deadenylation-dependent decapping of nuclear-transcribed mRNA"/>
    <property type="evidence" value="ECO:0007669"/>
    <property type="project" value="InterPro"/>
</dbReference>
<dbReference type="InterPro" id="IPR019167">
    <property type="entry name" value="PAT1_dom"/>
</dbReference>
<organism evidence="9 10">
    <name type="scientific">Planoprotostelium fungivorum</name>
    <dbReference type="NCBI Taxonomy" id="1890364"/>
    <lineage>
        <taxon>Eukaryota</taxon>
        <taxon>Amoebozoa</taxon>
        <taxon>Evosea</taxon>
        <taxon>Variosea</taxon>
        <taxon>Cavosteliida</taxon>
        <taxon>Cavosteliaceae</taxon>
        <taxon>Planoprotostelium</taxon>
    </lineage>
</organism>
<dbReference type="Pfam" id="PF09770">
    <property type="entry name" value="PAT1"/>
    <property type="match status" value="1"/>
</dbReference>
<dbReference type="EMBL" id="MDYQ01000395">
    <property type="protein sequence ID" value="PRP75308.1"/>
    <property type="molecule type" value="Genomic_DNA"/>
</dbReference>
<proteinExistence type="inferred from homology"/>
<evidence type="ECO:0000256" key="7">
    <source>
        <dbReference type="SAM" id="MobiDB-lite"/>
    </source>
</evidence>
<feature type="compositionally biased region" description="Polar residues" evidence="7">
    <location>
        <begin position="315"/>
        <end position="329"/>
    </location>
</feature>
<comment type="subcellular location">
    <subcellularLocation>
        <location evidence="2">Cytoplasm</location>
        <location evidence="2">P-body</location>
    </subcellularLocation>
    <subcellularLocation>
        <location evidence="1">Nucleus</location>
    </subcellularLocation>
</comment>
<feature type="region of interest" description="Disordered" evidence="7">
    <location>
        <begin position="166"/>
        <end position="185"/>
    </location>
</feature>
<evidence type="ECO:0000313" key="10">
    <source>
        <dbReference type="Proteomes" id="UP000241769"/>
    </source>
</evidence>
<comment type="similarity">
    <text evidence="3">Belongs to the PAT1 family.</text>
</comment>
<name>A0A2P6MUB6_9EUKA</name>
<dbReference type="OrthoDB" id="74835at2759"/>
<sequence length="859" mass="96955">MQTRVHELISIRITVLEYRMFCLLLIRGLTPGRVWSQPASVVERRDQAPSHKALCRMDDTNYDEDLDTFNDETFGGEFDDPSAQNQLPAFFGGGEEPFGGSLEGAREDDFYDRGTFDRADGHYQPTASHRQTSDEFYYIDTENEINAAFDSQMRDMFNLVLNDDDEESEFGRGPTDYRSQNYNQQGWDERNQREMWYAEQRQNNQGYNQSPHMNHEMHYAMQQQQQQQQQQHVAQSPPTGNTLAKFFGNMAPQGMPQLPPMSAGLSLEELEARQRRQSQPPNNENQPSQEENEAEATLNSEQFPALSRQAPPPSQATNKPITSSGSGKTSWAPVNRAPSTSSPVVAPRVIFNQSNNRQLYSANNVSGSPRGGGYGRGGSSLGQFRPRWKESRAMMSAEEIDTIIRMQESQLHSSGTNPYAEDYYHQSLMAKQKTSDQPQALHKPLFESNGKTVVKRAGVDPLEGVLGRIPSHSVRAPRPLLQIKLDTPTSGSNNHMEEDASDKVNDSGNKAIQGLLLTIEAAYNILLDIEDIDSLLQNAQSSSSNYVNPAQLKHKRDELTCELFEAFQIFTPQFGQLPQRTAHPEEQPFIYPEDAILLNVSLVQKGKKLVVRSLPLLFSSHLLHIYNVYIRNLALFSSSPRLVFDLDLSNQLFSHIHNITALASVHQTIFTMQSLLVSHTDPQLIQTLQSKFGITTVQNLLKRAHDLNLSFFSREPLSKTSHLPVPELAQLAPAGFHWRDTVAMFSKRIRNNLHYIYNSDIGTDGKMWEFFAILVVNVSSEDKASLMRELRDRIMSTPSNPTLGAFIQLANESNIPLQPMNPAAMGMQQQQHVQQHVQQQMQQQQQHQQQQAHPAPAQA</sequence>
<dbReference type="InParanoid" id="A0A2P6MUB6"/>
<keyword evidence="10" id="KW-1185">Reference proteome</keyword>
<feature type="region of interest" description="Disordered" evidence="7">
    <location>
        <begin position="825"/>
        <end position="859"/>
    </location>
</feature>
<dbReference type="GO" id="GO:0003723">
    <property type="term" value="F:RNA binding"/>
    <property type="evidence" value="ECO:0007669"/>
    <property type="project" value="UniProtKB-KW"/>
</dbReference>
<keyword evidence="4" id="KW-0963">Cytoplasm</keyword>
<dbReference type="GO" id="GO:0005634">
    <property type="term" value="C:nucleus"/>
    <property type="evidence" value="ECO:0007669"/>
    <property type="project" value="UniProtKB-SubCell"/>
</dbReference>
<evidence type="ECO:0000256" key="6">
    <source>
        <dbReference type="ARBA" id="ARBA00023242"/>
    </source>
</evidence>
<protein>
    <recommendedName>
        <fullName evidence="8">mRNA decay factor PAT1 domain-containing protein</fullName>
    </recommendedName>
</protein>
<feature type="region of interest" description="Disordered" evidence="7">
    <location>
        <begin position="219"/>
        <end position="346"/>
    </location>
</feature>
<feature type="compositionally biased region" description="Polar residues" evidence="7">
    <location>
        <begin position="232"/>
        <end position="242"/>
    </location>
</feature>
<comment type="caution">
    <text evidence="9">The sequence shown here is derived from an EMBL/GenBank/DDBJ whole genome shotgun (WGS) entry which is preliminary data.</text>
</comment>
<dbReference type="GO" id="GO:0000932">
    <property type="term" value="C:P-body"/>
    <property type="evidence" value="ECO:0007669"/>
    <property type="project" value="UniProtKB-SubCell"/>
</dbReference>
<feature type="compositionally biased region" description="Low complexity" evidence="7">
    <location>
        <begin position="827"/>
        <end position="859"/>
    </location>
</feature>
<feature type="compositionally biased region" description="Low complexity" evidence="7">
    <location>
        <begin position="277"/>
        <end position="289"/>
    </location>
</feature>
<dbReference type="STRING" id="1890364.A0A2P6MUB6"/>
<evidence type="ECO:0000256" key="4">
    <source>
        <dbReference type="ARBA" id="ARBA00022490"/>
    </source>
</evidence>
<keyword evidence="6" id="KW-0539">Nucleus</keyword>
<evidence type="ECO:0000256" key="5">
    <source>
        <dbReference type="ARBA" id="ARBA00022884"/>
    </source>
</evidence>
<evidence type="ECO:0000256" key="1">
    <source>
        <dbReference type="ARBA" id="ARBA00004123"/>
    </source>
</evidence>